<evidence type="ECO:0000259" key="7">
    <source>
        <dbReference type="Pfam" id="PF07291"/>
    </source>
</evidence>
<keyword evidence="9" id="KW-1185">Reference proteome</keyword>
<evidence type="ECO:0000256" key="2">
    <source>
        <dbReference type="ARBA" id="ARBA00022692"/>
    </source>
</evidence>
<dbReference type="GO" id="GO:0016020">
    <property type="term" value="C:membrane"/>
    <property type="evidence" value="ECO:0007669"/>
    <property type="project" value="UniProtKB-SubCell"/>
</dbReference>
<evidence type="ECO:0000256" key="6">
    <source>
        <dbReference type="SAM" id="Phobius"/>
    </source>
</evidence>
<dbReference type="AlphaFoldDB" id="A0A2Z6AXF4"/>
<feature type="domain" description="Methylamine utilisation protein MauE" evidence="7">
    <location>
        <begin position="1"/>
        <end position="131"/>
    </location>
</feature>
<keyword evidence="3 6" id="KW-1133">Transmembrane helix</keyword>
<evidence type="ECO:0000313" key="8">
    <source>
        <dbReference type="EMBL" id="BBD07934.1"/>
    </source>
</evidence>
<feature type="transmembrane region" description="Helical" evidence="6">
    <location>
        <begin position="44"/>
        <end position="64"/>
    </location>
</feature>
<evidence type="ECO:0000313" key="9">
    <source>
        <dbReference type="Proteomes" id="UP000269883"/>
    </source>
</evidence>
<feature type="region of interest" description="Disordered" evidence="5">
    <location>
        <begin position="190"/>
        <end position="224"/>
    </location>
</feature>
<dbReference type="Pfam" id="PF07291">
    <property type="entry name" value="MauE"/>
    <property type="match status" value="1"/>
</dbReference>
<dbReference type="OrthoDB" id="9809646at2"/>
<dbReference type="GO" id="GO:0030416">
    <property type="term" value="P:methylamine metabolic process"/>
    <property type="evidence" value="ECO:0007669"/>
    <property type="project" value="InterPro"/>
</dbReference>
<dbReference type="UniPathway" id="UPA00895"/>
<keyword evidence="4 6" id="KW-0472">Membrane</keyword>
<evidence type="ECO:0000256" key="4">
    <source>
        <dbReference type="ARBA" id="ARBA00023136"/>
    </source>
</evidence>
<dbReference type="EMBL" id="AP017378">
    <property type="protein sequence ID" value="BBD07934.1"/>
    <property type="molecule type" value="Genomic_DNA"/>
</dbReference>
<reference evidence="8 9" key="1">
    <citation type="journal article" date="2018" name="Sci. Adv.">
        <title>Multi-heme cytochromes provide a pathway for survival in energy-limited environments.</title>
        <authorList>
            <person name="Deng X."/>
            <person name="Dohmae N."/>
            <person name="Nealson K.H."/>
            <person name="Hashimoto K."/>
            <person name="Okamoto A."/>
        </authorList>
    </citation>
    <scope>NUCLEOTIDE SEQUENCE [LARGE SCALE GENOMIC DNA]</scope>
    <source>
        <strain evidence="8 9">IS5</strain>
    </source>
</reference>
<protein>
    <submittedName>
        <fullName evidence="8">DoxX family protein</fullName>
    </submittedName>
</protein>
<feature type="transmembrane region" description="Helical" evidence="6">
    <location>
        <begin position="71"/>
        <end position="91"/>
    </location>
</feature>
<name>A0A2Z6AXF4_9BACT</name>
<proteinExistence type="predicted"/>
<gene>
    <name evidence="8" type="ORF">DFE_1208</name>
</gene>
<dbReference type="Proteomes" id="UP000269883">
    <property type="component" value="Chromosome"/>
</dbReference>
<accession>A0A2Z6AXF4</accession>
<sequence>MTWLTAILRIGFGLVFMAAGVSKIIHPVDFSQVIYNYQMVPDLLVNPMAIILPWVEVVCGAALVTNCFARGASFILSFLLLIFLGALWFNISRGLDVGCGCFTADPQAKGNLMHSAIRDTILFSVGLIVLWRAFVDAASQQASARFWRELKAPPVSRKKSNDLLDYVPPEPTIRNGTLVVGMAAQSAQPDIGSDIISPVPLPGDDGVDDSNAEGTPQDKPVEGT</sequence>
<keyword evidence="2 6" id="KW-0812">Transmembrane</keyword>
<evidence type="ECO:0000256" key="5">
    <source>
        <dbReference type="SAM" id="MobiDB-lite"/>
    </source>
</evidence>
<dbReference type="RefSeq" id="WP_126377620.1">
    <property type="nucleotide sequence ID" value="NZ_AP017378.1"/>
</dbReference>
<evidence type="ECO:0000256" key="3">
    <source>
        <dbReference type="ARBA" id="ARBA00022989"/>
    </source>
</evidence>
<evidence type="ECO:0000256" key="1">
    <source>
        <dbReference type="ARBA" id="ARBA00004141"/>
    </source>
</evidence>
<comment type="subcellular location">
    <subcellularLocation>
        <location evidence="1">Membrane</location>
        <topology evidence="1">Multi-pass membrane protein</topology>
    </subcellularLocation>
</comment>
<dbReference type="KEGG" id="dfl:DFE_1208"/>
<dbReference type="InterPro" id="IPR009908">
    <property type="entry name" value="Methylamine_util_MauE"/>
</dbReference>
<organism evidence="8 9">
    <name type="scientific">Desulfovibrio ferrophilus</name>
    <dbReference type="NCBI Taxonomy" id="241368"/>
    <lineage>
        <taxon>Bacteria</taxon>
        <taxon>Pseudomonadati</taxon>
        <taxon>Thermodesulfobacteriota</taxon>
        <taxon>Desulfovibrionia</taxon>
        <taxon>Desulfovibrionales</taxon>
        <taxon>Desulfovibrionaceae</taxon>
        <taxon>Desulfovibrio</taxon>
    </lineage>
</organism>